<dbReference type="Proteomes" id="UP000886653">
    <property type="component" value="Unassembled WGS sequence"/>
</dbReference>
<dbReference type="InterPro" id="IPR012941">
    <property type="entry name" value="Phe_hydrox_C_dim_dom"/>
</dbReference>
<keyword evidence="4" id="KW-0560">Oxidoreductase</keyword>
<keyword evidence="2" id="KW-0285">Flavoprotein</keyword>
<dbReference type="SUPFAM" id="SSF52833">
    <property type="entry name" value="Thioredoxin-like"/>
    <property type="match status" value="1"/>
</dbReference>
<dbReference type="InterPro" id="IPR050641">
    <property type="entry name" value="RIFMO-like"/>
</dbReference>
<dbReference type="Pfam" id="PF01494">
    <property type="entry name" value="FAD_binding_3"/>
    <property type="match status" value="3"/>
</dbReference>
<dbReference type="PRINTS" id="PR00420">
    <property type="entry name" value="RNGMNOXGNASE"/>
</dbReference>
<dbReference type="Gene3D" id="3.30.9.10">
    <property type="entry name" value="D-Amino Acid Oxidase, subunit A, domain 2"/>
    <property type="match status" value="1"/>
</dbReference>
<evidence type="ECO:0008006" key="9">
    <source>
        <dbReference type="Google" id="ProtNLM"/>
    </source>
</evidence>
<dbReference type="PANTHER" id="PTHR43004:SF20">
    <property type="entry name" value="2-MONOOXYGENASE, PUTATIVE (AFU_ORTHOLOGUE AFUA_1G13660)-RELATED"/>
    <property type="match status" value="1"/>
</dbReference>
<dbReference type="Pfam" id="PF07976">
    <property type="entry name" value="Phe_hydrox_dim"/>
    <property type="match status" value="1"/>
</dbReference>
<keyword evidence="8" id="KW-1185">Reference proteome</keyword>
<dbReference type="PANTHER" id="PTHR43004">
    <property type="entry name" value="TRK SYSTEM POTASSIUM UPTAKE PROTEIN"/>
    <property type="match status" value="1"/>
</dbReference>
<feature type="domain" description="Phenol hydroxylase-like C-terminal dimerisation" evidence="6">
    <location>
        <begin position="427"/>
        <end position="615"/>
    </location>
</feature>
<proteinExistence type="inferred from homology"/>
<feature type="domain" description="FAD-binding" evidence="5">
    <location>
        <begin position="1"/>
        <end position="105"/>
    </location>
</feature>
<evidence type="ECO:0000256" key="1">
    <source>
        <dbReference type="ARBA" id="ARBA00007801"/>
    </source>
</evidence>
<name>A0A9P6NWH1_9BASI</name>
<evidence type="ECO:0000256" key="4">
    <source>
        <dbReference type="ARBA" id="ARBA00023002"/>
    </source>
</evidence>
<protein>
    <recommendedName>
        <fullName evidence="9">Phenol 2-monooxygenase</fullName>
    </recommendedName>
</protein>
<evidence type="ECO:0000256" key="3">
    <source>
        <dbReference type="ARBA" id="ARBA00022827"/>
    </source>
</evidence>
<dbReference type="Gene3D" id="3.40.30.20">
    <property type="match status" value="1"/>
</dbReference>
<comment type="caution">
    <text evidence="7">The sequence shown here is derived from an EMBL/GenBank/DDBJ whole genome shotgun (WGS) entry which is preliminary data.</text>
</comment>
<gene>
    <name evidence="7" type="ORF">CROQUDRAFT_667704</name>
</gene>
<keyword evidence="3" id="KW-0274">FAD</keyword>
<evidence type="ECO:0000256" key="2">
    <source>
        <dbReference type="ARBA" id="ARBA00022630"/>
    </source>
</evidence>
<dbReference type="EMBL" id="MU167211">
    <property type="protein sequence ID" value="KAG0151667.1"/>
    <property type="molecule type" value="Genomic_DNA"/>
</dbReference>
<feature type="domain" description="FAD-binding" evidence="5">
    <location>
        <begin position="203"/>
        <end position="321"/>
    </location>
</feature>
<feature type="domain" description="FAD-binding" evidence="5">
    <location>
        <begin position="327"/>
        <end position="383"/>
    </location>
</feature>
<dbReference type="CDD" id="cd02979">
    <property type="entry name" value="PHOX_C"/>
    <property type="match status" value="1"/>
</dbReference>
<dbReference type="GO" id="GO:0016709">
    <property type="term" value="F:oxidoreductase activity, acting on paired donors, with incorporation or reduction of molecular oxygen, NAD(P)H as one donor, and incorporation of one atom of oxygen"/>
    <property type="evidence" value="ECO:0007669"/>
    <property type="project" value="UniProtKB-ARBA"/>
</dbReference>
<evidence type="ECO:0000313" key="8">
    <source>
        <dbReference type="Proteomes" id="UP000886653"/>
    </source>
</evidence>
<comment type="similarity">
    <text evidence="1">Belongs to the PheA/TfdB FAD monooxygenase family.</text>
</comment>
<dbReference type="InterPro" id="IPR036249">
    <property type="entry name" value="Thioredoxin-like_sf"/>
</dbReference>
<evidence type="ECO:0000259" key="5">
    <source>
        <dbReference type="Pfam" id="PF01494"/>
    </source>
</evidence>
<evidence type="ECO:0000313" key="7">
    <source>
        <dbReference type="EMBL" id="KAG0151667.1"/>
    </source>
</evidence>
<reference evidence="7" key="1">
    <citation type="submission" date="2013-11" db="EMBL/GenBank/DDBJ databases">
        <title>Genome sequence of the fusiform rust pathogen reveals effectors for host alternation and coevolution with pine.</title>
        <authorList>
            <consortium name="DOE Joint Genome Institute"/>
            <person name="Smith K."/>
            <person name="Pendleton A."/>
            <person name="Kubisiak T."/>
            <person name="Anderson C."/>
            <person name="Salamov A."/>
            <person name="Aerts A."/>
            <person name="Riley R."/>
            <person name="Clum A."/>
            <person name="Lindquist E."/>
            <person name="Ence D."/>
            <person name="Campbell M."/>
            <person name="Kronenberg Z."/>
            <person name="Feau N."/>
            <person name="Dhillon B."/>
            <person name="Hamelin R."/>
            <person name="Burleigh J."/>
            <person name="Smith J."/>
            <person name="Yandell M."/>
            <person name="Nelson C."/>
            <person name="Grigoriev I."/>
            <person name="Davis J."/>
        </authorList>
    </citation>
    <scope>NUCLEOTIDE SEQUENCE</scope>
    <source>
        <strain evidence="7">G11</strain>
    </source>
</reference>
<dbReference type="SUPFAM" id="SSF51905">
    <property type="entry name" value="FAD/NAD(P)-binding domain"/>
    <property type="match status" value="1"/>
</dbReference>
<dbReference type="AlphaFoldDB" id="A0A9P6NWH1"/>
<sequence>MAAACLARYGVHNVRIIDKRSTKIFTRQADAFTPRTLEILQGLGIGAQLISEANEIIEICFWGPIEAAKIMRTGRVPITTPGLSRYRHCGLHQGRIEHMLLDKIALWSTPLHEKRSNYTRPPLISVERAICPELMNLPSINASALSDALEDRIVVRLRHLTEAEAKPAQFCPSAPDGLFRSNVFEDDVPDASPIGLPQIETLEEVRCRYVIGADGARSWTRASLGFKLEGESSDFFWGVIDGVPFTDFPDTRKLCCIHSATSGSILMIPRENEMIRIYIQLPQVENGERPNRNEVTPEKLLKLANLILAPYVIQIPKVEWFTCYQIDACHTHSPKLGQGMNLSMGDAFNLSWKLAHVLQGKVHSKILDTYEFERQPLAAELIEIDRKLARLFSGMPAKDDLDCTGISLADFQRAMERGLEFASGTTVEYHQSIITSKPYFCHQATLTGSDLAKNIIVGRRLHSHQVVGITDAKPYQIADLALVDGKWRLLIFGGDIVNDSTVKERLEDLLKNLRVIELFKDPHPRGQESKLKVEPLLILASTRLSLEHHDFDDILRPLEGKSSFRSHRKIYTDDQTYHQGHGHAYKNYDIDRILGCVIVIRPDQHVSLITRTTDHIGIMNVPQIVLFYLFESKPATPWRSHKLTVVKSDETLVPSNNLW</sequence>
<dbReference type="InterPro" id="IPR038220">
    <property type="entry name" value="PHOX_C_sf"/>
</dbReference>
<evidence type="ECO:0000259" key="6">
    <source>
        <dbReference type="Pfam" id="PF07976"/>
    </source>
</evidence>
<dbReference type="InterPro" id="IPR002938">
    <property type="entry name" value="FAD-bd"/>
</dbReference>
<organism evidence="7 8">
    <name type="scientific">Cronartium quercuum f. sp. fusiforme G11</name>
    <dbReference type="NCBI Taxonomy" id="708437"/>
    <lineage>
        <taxon>Eukaryota</taxon>
        <taxon>Fungi</taxon>
        <taxon>Dikarya</taxon>
        <taxon>Basidiomycota</taxon>
        <taxon>Pucciniomycotina</taxon>
        <taxon>Pucciniomycetes</taxon>
        <taxon>Pucciniales</taxon>
        <taxon>Coleosporiaceae</taxon>
        <taxon>Cronartium</taxon>
    </lineage>
</organism>
<dbReference type="Gene3D" id="3.50.50.60">
    <property type="entry name" value="FAD/NAD(P)-binding domain"/>
    <property type="match status" value="2"/>
</dbReference>
<dbReference type="GO" id="GO:0071949">
    <property type="term" value="F:FAD binding"/>
    <property type="evidence" value="ECO:0007669"/>
    <property type="project" value="InterPro"/>
</dbReference>
<dbReference type="OrthoDB" id="1716816at2759"/>
<dbReference type="InterPro" id="IPR036188">
    <property type="entry name" value="FAD/NAD-bd_sf"/>
</dbReference>
<accession>A0A9P6NWH1</accession>
<dbReference type="SUPFAM" id="SSF54373">
    <property type="entry name" value="FAD-linked reductases, C-terminal domain"/>
    <property type="match status" value="1"/>
</dbReference>